<name>A0ABT4MXF9_GORRU</name>
<accession>A0ABT4MXF9</accession>
<comment type="caution">
    <text evidence="1">The sequence shown here is derived from an EMBL/GenBank/DDBJ whole genome shotgun (WGS) entry which is preliminary data.</text>
</comment>
<gene>
    <name evidence="1" type="ORF">O4213_17060</name>
</gene>
<keyword evidence="2" id="KW-1185">Reference proteome</keyword>
<organism evidence="1 2">
    <name type="scientific">Gordonia rubripertincta</name>
    <name type="common">Rhodococcus corallinus</name>
    <dbReference type="NCBI Taxonomy" id="36822"/>
    <lineage>
        <taxon>Bacteria</taxon>
        <taxon>Bacillati</taxon>
        <taxon>Actinomycetota</taxon>
        <taxon>Actinomycetes</taxon>
        <taxon>Mycobacteriales</taxon>
        <taxon>Gordoniaceae</taxon>
        <taxon>Gordonia</taxon>
    </lineage>
</organism>
<proteinExistence type="predicted"/>
<dbReference type="EMBL" id="JAPWIE010000005">
    <property type="protein sequence ID" value="MCZ4551705.1"/>
    <property type="molecule type" value="Genomic_DNA"/>
</dbReference>
<evidence type="ECO:0000313" key="2">
    <source>
        <dbReference type="Proteomes" id="UP001067235"/>
    </source>
</evidence>
<evidence type="ECO:0000313" key="1">
    <source>
        <dbReference type="EMBL" id="MCZ4551705.1"/>
    </source>
</evidence>
<protein>
    <submittedName>
        <fullName evidence="1">Type IV toxin-antitoxin system AbiEi family antitoxin domain-containing protein</fullName>
    </submittedName>
</protein>
<dbReference type="RefSeq" id="WP_301572623.1">
    <property type="nucleotide sequence ID" value="NZ_JAPWIE010000005.1"/>
</dbReference>
<dbReference type="Proteomes" id="UP001067235">
    <property type="component" value="Unassembled WGS sequence"/>
</dbReference>
<sequence length="319" mass="35882">MNEPNTDNSRVIRRRDAVQVGELDRRLATRVKTGQLTRIHRGFYTFTSDLIELDRFDRERELYRRKVLAAADSGEPGKAISHWSAAVVHGLPMLNGDLARVHFTANRIGGGHRKGRGCVIHGSTWNSDEVVMVGEYLVTSRARTAIDIARSGTFYQAVCVLDGALFEGVPRFELENALRGSVGRTGVSIARAALAVADGKSESIGESLSRAMMLSFGDIPLPRLQNRFLDADGAFVARTDFDWDGLVAGEFDGYAKYIRYLRPGETTEQAYEREKWREQNLRRIGVFVVRWNWKDLEHPARFRRILVQALTTHGLMATD</sequence>
<reference evidence="1" key="1">
    <citation type="submission" date="2022-12" db="EMBL/GenBank/DDBJ databases">
        <authorList>
            <person name="Krivoruchko A.V."/>
            <person name="Elkin A."/>
        </authorList>
    </citation>
    <scope>NUCLEOTIDE SEQUENCE</scope>
    <source>
        <strain evidence="1">IEGM 1388</strain>
    </source>
</reference>